<evidence type="ECO:0000256" key="12">
    <source>
        <dbReference type="ARBA" id="ARBA00047912"/>
    </source>
</evidence>
<evidence type="ECO:0000256" key="8">
    <source>
        <dbReference type="ARBA" id="ARBA00023065"/>
    </source>
</evidence>
<keyword evidence="9 13" id="KW-0472">Membrane</keyword>
<dbReference type="Gene3D" id="3.30.420.10">
    <property type="entry name" value="Ribonuclease H-like superfamily/Ribonuclease H"/>
    <property type="match status" value="1"/>
</dbReference>
<feature type="transmembrane region" description="Helical" evidence="13">
    <location>
        <begin position="1405"/>
        <end position="1423"/>
    </location>
</feature>
<dbReference type="GO" id="GO:0003676">
    <property type="term" value="F:nucleic acid binding"/>
    <property type="evidence" value="ECO:0007669"/>
    <property type="project" value="InterPro"/>
</dbReference>
<proteinExistence type="predicted"/>
<dbReference type="GO" id="GO:0004523">
    <property type="term" value="F:RNA-DNA hybrid ribonuclease activity"/>
    <property type="evidence" value="ECO:0007669"/>
    <property type="project" value="InterPro"/>
</dbReference>
<dbReference type="PRINTS" id="PR01084">
    <property type="entry name" value="NAHEXCHNGR"/>
</dbReference>
<dbReference type="InterPro" id="IPR012337">
    <property type="entry name" value="RNaseH-like_sf"/>
</dbReference>
<reference evidence="15" key="1">
    <citation type="submission" date="2018-11" db="EMBL/GenBank/DDBJ databases">
        <authorList>
            <person name="Grassa J C."/>
        </authorList>
    </citation>
    <scope>NUCLEOTIDE SEQUENCE [LARGE SCALE GENOMIC DNA]</scope>
</reference>
<evidence type="ECO:0000259" key="14">
    <source>
        <dbReference type="PROSITE" id="PS50878"/>
    </source>
</evidence>
<dbReference type="PANTHER" id="PTHR10110:SF197">
    <property type="entry name" value="SODIUM_HYDROGEN EXCHANGER"/>
    <property type="match status" value="1"/>
</dbReference>
<dbReference type="Gramene" id="evm.model.06.811">
    <property type="protein sequence ID" value="cds.evm.model.06.811"/>
    <property type="gene ID" value="evm.TU.06.811"/>
</dbReference>
<evidence type="ECO:0000256" key="5">
    <source>
        <dbReference type="ARBA" id="ARBA00022958"/>
    </source>
</evidence>
<keyword evidence="5" id="KW-0630">Potassium</keyword>
<organism evidence="15 16">
    <name type="scientific">Cannabis sativa</name>
    <name type="common">Hemp</name>
    <name type="synonym">Marijuana</name>
    <dbReference type="NCBI Taxonomy" id="3483"/>
    <lineage>
        <taxon>Eukaryota</taxon>
        <taxon>Viridiplantae</taxon>
        <taxon>Streptophyta</taxon>
        <taxon>Embryophyta</taxon>
        <taxon>Tracheophyta</taxon>
        <taxon>Spermatophyta</taxon>
        <taxon>Magnoliopsida</taxon>
        <taxon>eudicotyledons</taxon>
        <taxon>Gunneridae</taxon>
        <taxon>Pentapetalae</taxon>
        <taxon>rosids</taxon>
        <taxon>fabids</taxon>
        <taxon>Rosales</taxon>
        <taxon>Cannabaceae</taxon>
        <taxon>Cannabis</taxon>
    </lineage>
</organism>
<dbReference type="Pfam" id="PF00078">
    <property type="entry name" value="RVT_1"/>
    <property type="match status" value="1"/>
</dbReference>
<reference evidence="15" key="2">
    <citation type="submission" date="2021-03" db="UniProtKB">
        <authorList>
            <consortium name="EnsemblPlants"/>
        </authorList>
    </citation>
    <scope>IDENTIFICATION</scope>
</reference>
<dbReference type="InterPro" id="IPR018422">
    <property type="entry name" value="Cation/H_exchanger_CPA1"/>
</dbReference>
<dbReference type="SUPFAM" id="SSF53098">
    <property type="entry name" value="Ribonuclease H-like"/>
    <property type="match status" value="1"/>
</dbReference>
<evidence type="ECO:0000313" key="15">
    <source>
        <dbReference type="EnsemblPlants" id="cds.evm.model.06.811"/>
    </source>
</evidence>
<comment type="catalytic activity">
    <reaction evidence="12">
        <text>K(+)(in) + H(+)(out) = K(+)(out) + H(+)(in)</text>
        <dbReference type="Rhea" id="RHEA:29467"/>
        <dbReference type="ChEBI" id="CHEBI:15378"/>
        <dbReference type="ChEBI" id="CHEBI:29103"/>
    </reaction>
</comment>
<dbReference type="GO" id="GO:0051453">
    <property type="term" value="P:regulation of intracellular pH"/>
    <property type="evidence" value="ECO:0007669"/>
    <property type="project" value="TreeGrafter"/>
</dbReference>
<feature type="transmembrane region" description="Helical" evidence="13">
    <location>
        <begin position="1215"/>
        <end position="1238"/>
    </location>
</feature>
<dbReference type="InterPro" id="IPR043502">
    <property type="entry name" value="DNA/RNA_pol_sf"/>
</dbReference>
<keyword evidence="3" id="KW-0633">Potassium transport</keyword>
<evidence type="ECO:0000256" key="4">
    <source>
        <dbReference type="ARBA" id="ARBA00022692"/>
    </source>
</evidence>
<dbReference type="Gene3D" id="6.10.140.1330">
    <property type="match status" value="1"/>
</dbReference>
<feature type="transmembrane region" description="Helical" evidence="13">
    <location>
        <begin position="1363"/>
        <end position="1393"/>
    </location>
</feature>
<keyword evidence="10" id="KW-0739">Sodium transport</keyword>
<evidence type="ECO:0000256" key="10">
    <source>
        <dbReference type="ARBA" id="ARBA00023201"/>
    </source>
</evidence>
<evidence type="ECO:0000256" key="13">
    <source>
        <dbReference type="SAM" id="Phobius"/>
    </source>
</evidence>
<dbReference type="InterPro" id="IPR000477">
    <property type="entry name" value="RT_dom"/>
</dbReference>
<dbReference type="SUPFAM" id="SSF56672">
    <property type="entry name" value="DNA/RNA polymerases"/>
    <property type="match status" value="1"/>
</dbReference>
<dbReference type="InterPro" id="IPR044730">
    <property type="entry name" value="RNase_H-like_dom_plant"/>
</dbReference>
<dbReference type="Gene3D" id="3.60.10.10">
    <property type="entry name" value="Endonuclease/exonuclease/phosphatase"/>
    <property type="match status" value="1"/>
</dbReference>
<dbReference type="EnsemblPlants" id="evm.model.06.811">
    <property type="protein sequence ID" value="cds.evm.model.06.811"/>
    <property type="gene ID" value="evm.TU.06.811"/>
</dbReference>
<evidence type="ECO:0000313" key="16">
    <source>
        <dbReference type="Proteomes" id="UP000596661"/>
    </source>
</evidence>
<feature type="transmembrane region" description="Helical" evidence="13">
    <location>
        <begin position="1186"/>
        <end position="1203"/>
    </location>
</feature>
<dbReference type="CDD" id="cd06222">
    <property type="entry name" value="RNase_H_like"/>
    <property type="match status" value="1"/>
</dbReference>
<dbReference type="EMBL" id="UZAU01000581">
    <property type="status" value="NOT_ANNOTATED_CDS"/>
    <property type="molecule type" value="Genomic_DNA"/>
</dbReference>
<dbReference type="GO" id="GO:0005886">
    <property type="term" value="C:plasma membrane"/>
    <property type="evidence" value="ECO:0007669"/>
    <property type="project" value="TreeGrafter"/>
</dbReference>
<dbReference type="Pfam" id="PF13456">
    <property type="entry name" value="RVT_3"/>
    <property type="match status" value="1"/>
</dbReference>
<protein>
    <recommendedName>
        <fullName evidence="14">Reverse transcriptase domain-containing protein</fullName>
    </recommendedName>
</protein>
<evidence type="ECO:0000256" key="6">
    <source>
        <dbReference type="ARBA" id="ARBA00022989"/>
    </source>
</evidence>
<dbReference type="GO" id="GO:0098719">
    <property type="term" value="P:sodium ion import across plasma membrane"/>
    <property type="evidence" value="ECO:0007669"/>
    <property type="project" value="TreeGrafter"/>
</dbReference>
<evidence type="ECO:0000256" key="9">
    <source>
        <dbReference type="ARBA" id="ARBA00023136"/>
    </source>
</evidence>
<dbReference type="InterPro" id="IPR006153">
    <property type="entry name" value="Cation/H_exchanger_TM"/>
</dbReference>
<feature type="transmembrane region" description="Helical" evidence="13">
    <location>
        <begin position="1125"/>
        <end position="1145"/>
    </location>
</feature>
<dbReference type="GO" id="GO:0015386">
    <property type="term" value="F:potassium:proton antiporter activity"/>
    <property type="evidence" value="ECO:0007669"/>
    <property type="project" value="TreeGrafter"/>
</dbReference>
<feature type="domain" description="Reverse transcriptase" evidence="14">
    <location>
        <begin position="260"/>
        <end position="554"/>
    </location>
</feature>
<dbReference type="SUPFAM" id="SSF56219">
    <property type="entry name" value="DNase I-like"/>
    <property type="match status" value="1"/>
</dbReference>
<comment type="catalytic activity">
    <reaction evidence="11">
        <text>Na(+)(in) + H(+)(out) = Na(+)(out) + H(+)(in)</text>
        <dbReference type="Rhea" id="RHEA:29419"/>
        <dbReference type="ChEBI" id="CHEBI:15378"/>
        <dbReference type="ChEBI" id="CHEBI:29101"/>
    </reaction>
</comment>
<dbReference type="CDD" id="cd01650">
    <property type="entry name" value="RT_nLTR_like"/>
    <property type="match status" value="1"/>
</dbReference>
<dbReference type="GO" id="GO:0015385">
    <property type="term" value="F:sodium:proton antiporter activity"/>
    <property type="evidence" value="ECO:0007669"/>
    <property type="project" value="InterPro"/>
</dbReference>
<dbReference type="Proteomes" id="UP000596661">
    <property type="component" value="Chromosome 6"/>
</dbReference>
<keyword evidence="8" id="KW-0406">Ion transport</keyword>
<evidence type="ECO:0000256" key="3">
    <source>
        <dbReference type="ARBA" id="ARBA00022538"/>
    </source>
</evidence>
<dbReference type="InterPro" id="IPR036397">
    <property type="entry name" value="RNaseH_sf"/>
</dbReference>
<keyword evidence="6 13" id="KW-1133">Transmembrane helix</keyword>
<feature type="transmembrane region" description="Helical" evidence="13">
    <location>
        <begin position="1444"/>
        <end position="1466"/>
    </location>
</feature>
<evidence type="ECO:0000256" key="1">
    <source>
        <dbReference type="ARBA" id="ARBA00004141"/>
    </source>
</evidence>
<comment type="subcellular location">
    <subcellularLocation>
        <location evidence="1">Membrane</location>
        <topology evidence="1">Multi-pass membrane protein</topology>
    </subcellularLocation>
</comment>
<feature type="transmembrane region" description="Helical" evidence="13">
    <location>
        <begin position="1277"/>
        <end position="1300"/>
    </location>
</feature>
<dbReference type="InterPro" id="IPR036691">
    <property type="entry name" value="Endo/exonu/phosph_ase_sf"/>
</dbReference>
<keyword evidence="4 13" id="KW-0812">Transmembrane</keyword>
<feature type="transmembrane region" description="Helical" evidence="13">
    <location>
        <begin position="1320"/>
        <end position="1342"/>
    </location>
</feature>
<dbReference type="PANTHER" id="PTHR10110">
    <property type="entry name" value="SODIUM/HYDROGEN EXCHANGER"/>
    <property type="match status" value="1"/>
</dbReference>
<name>A0A803Q027_CANSA</name>
<accession>A0A803Q027</accession>
<feature type="transmembrane region" description="Helical" evidence="13">
    <location>
        <begin position="1486"/>
        <end position="1507"/>
    </location>
</feature>
<feature type="transmembrane region" description="Helical" evidence="13">
    <location>
        <begin position="1519"/>
        <end position="1539"/>
    </location>
</feature>
<sequence length="1643" mass="184001">MSLSDGPSWHFSGFYGDPCVSQRNLTWQLLTKLKDTAPLLPWLVLGDFNETISHSDKFGGPMKPKVQIDAFRKALDLCGLQELNFEGERFTWHNKNTRGVNVKERLDYGFVNSAWIDNFSSPVLSHLDFFQFDRRALKATISLTLYNPPPKFKSRFRFEKLWLQEDACSSIIAANLIQTGSEPALQILDNFQSCATKLQAWHRSKFGDLPKKIRLSQEKVTALNNSLDTSTAHFDDLKQSENVLDDLLAQEEAYWQQRSRSSWLKSGDSNTRYFHQKATTRRNTNNIKSLTDDNGVVHTSHSGLCGVIESYFQNIFTTDGVDREAVHRVISTIPCSITAEMNADLSKPFSATEVYNALTSMVDDSSPGLDAIKLDMSKAFDRVEWHFLQSMLTAMGFPLTMVDLIIRCISSVTYSFSVNGKVQGHVSPTRGICQGDPLSPYLFIICAEGLFRLLQQEEIRGNLHGLQISRGAPAVSHLFFADDSLVLCRANHQSATAIKNSLNYYCRASGQRLNSEKSVLSFSPNALPSVQTRVQQILQMPIKECHERYLGLPSYSGRDKIILFGEIKEKLWNLLSAWQEKLFSIGGKEVLLKAVAQAIPTYAMSCFRLSKSLVNQIETMMNKFWWGSNSSYNGINWKTWKVLTQSKVEGGMGFKSFVHFNQALLAKQAWRIFSNPSSLLCRVLKARHFHNCSFLDAGMNNYPSLTWRGIMWGKELLIKGLRWKVGDGSQIHCASEPWLPGITTFKPLVFKGDDNTLKVSALILDSRCWNSPLLKYLFLDSDVDKILNIPLALDDHQDCLMWHHESHGNYSVKSGYNLALSLEEQSPSVSGIQAQLWWKKFWEILHTRHIAASANSSICNRDKESITHALFFCKRARQVWQLSAFGLDKIISPHMSLNEIILHLAATWSSSKLEQFATLLWSIWNERNREIHGSKPKPADVLFYFALSYLAEFHSARKDPAINSLTLRNQNSSVSKDSPWMNPPSGRLKLNTDAAVDKMKHLSGFGAILQSSNGDIVATMAAPYQGCFKPEIMEVMALMHSLKWLQELDLPVHFIETDSQLVVNGLKPSKRPVSEFHSLLDNISLLVSNFSGAQISHVYRSANNAAHLLAKFALSADTNCCCSTIIALTIFFALLCVCIIIGHLLEQNRWLNESITALLLGLCTGGVVLLVRKSESSRLLVFSEDLFFLYLLPPIIFNAGFQVKKKQFFRNFSTILLFGVFGTIISFCIISFGAFLLFKTIGITSLSVEDYLAIGAILSATDSVCTLQVLSQDQTPFLYSTVFGEGVVNDATSIVLFYSVQDLDFSNIDAGTVLKLLGTFLYLFFTSTALGVSAGLVSAYIIKTLYFGRHSTNREVALMMLMAYLSYMVAEFLSLSGILAVFFCGIVMSHYTWHNVTESSRITTMHAFATISFISETFIFLYVGMDALDINKWKSSSASAGTSIAVSAILFTLVLIGRAAFVFPIANIENCVGRRNGSKIEFKEQFIIWWAGLIRGSVTIALSYNQFAESKEKSTGDSALMITSTIIVVLFSTVVFGSITKPLIEAVMLQHSKPSTSDAAEIPSLEDLHQLLFIENDNSAEQGNNQSELPKRSSLSLLIRHPTTTVHYFWRKFDDRFMRPVFGGRGFVPFVPGSPTDAADQNS</sequence>
<evidence type="ECO:0000256" key="7">
    <source>
        <dbReference type="ARBA" id="ARBA00023053"/>
    </source>
</evidence>
<keyword evidence="7" id="KW-0915">Sodium</keyword>
<evidence type="ECO:0000256" key="2">
    <source>
        <dbReference type="ARBA" id="ARBA00022448"/>
    </source>
</evidence>
<dbReference type="Pfam" id="PF00999">
    <property type="entry name" value="Na_H_Exchanger"/>
    <property type="match status" value="1"/>
</dbReference>
<keyword evidence="16" id="KW-1185">Reference proteome</keyword>
<dbReference type="InterPro" id="IPR004709">
    <property type="entry name" value="NaH_exchanger"/>
</dbReference>
<evidence type="ECO:0000256" key="11">
    <source>
        <dbReference type="ARBA" id="ARBA00047524"/>
    </source>
</evidence>
<feature type="transmembrane region" description="Helical" evidence="13">
    <location>
        <begin position="1157"/>
        <end position="1174"/>
    </location>
</feature>
<dbReference type="PROSITE" id="PS50878">
    <property type="entry name" value="RT_POL"/>
    <property type="match status" value="1"/>
</dbReference>
<keyword evidence="2" id="KW-0813">Transport</keyword>
<dbReference type="InterPro" id="IPR002156">
    <property type="entry name" value="RNaseH_domain"/>
</dbReference>